<dbReference type="Gene3D" id="3.40.50.1240">
    <property type="entry name" value="Phosphoglycerate mutase-like"/>
    <property type="match status" value="1"/>
</dbReference>
<dbReference type="AlphaFoldDB" id="A0A4Z1FSG0"/>
<dbReference type="InterPro" id="IPR029033">
    <property type="entry name" value="His_PPase_superfam"/>
</dbReference>
<sequence>MLSKVRVQTQMGEANTLARPDVPYLLVSNAQKVSSKPCDTGFLLDILRDIQIPKLFKDEGLTFGVEKIGFDLMEDGWNSKKDFYAPNHEAVEARTAALRAWLYGIESQHIVLVTHGGFLHYLTEGGTVSDPRKGTGYNNCEVRKFTFTKDSTAESAYIVEVGKKKHGMERDSTILAELDEVE</sequence>
<accession>A0A4Z1FSG0</accession>
<comment type="caution">
    <text evidence="1">The sequence shown here is derived from an EMBL/GenBank/DDBJ whole genome shotgun (WGS) entry which is preliminary data.</text>
</comment>
<evidence type="ECO:0000313" key="2">
    <source>
        <dbReference type="Proteomes" id="UP000297910"/>
    </source>
</evidence>
<dbReference type="Proteomes" id="UP000297910">
    <property type="component" value="Unassembled WGS sequence"/>
</dbReference>
<gene>
    <name evidence="1" type="ORF">BPAE_0038g00020</name>
</gene>
<name>A0A4Z1FSG0_9HELO</name>
<dbReference type="EMBL" id="PQXI01000038">
    <property type="protein sequence ID" value="TGO27656.1"/>
    <property type="molecule type" value="Genomic_DNA"/>
</dbReference>
<evidence type="ECO:0000313" key="1">
    <source>
        <dbReference type="EMBL" id="TGO27656.1"/>
    </source>
</evidence>
<proteinExistence type="predicted"/>
<protein>
    <submittedName>
        <fullName evidence="1">Uncharacterized protein</fullName>
    </submittedName>
</protein>
<reference evidence="1 2" key="1">
    <citation type="submission" date="2017-12" db="EMBL/GenBank/DDBJ databases">
        <title>Comparative genomics of Botrytis spp.</title>
        <authorList>
            <person name="Valero-Jimenez C.A."/>
            <person name="Tapia P."/>
            <person name="Veloso J."/>
            <person name="Silva-Moreno E."/>
            <person name="Staats M."/>
            <person name="Valdes J.H."/>
            <person name="Van Kan J.A.L."/>
        </authorList>
    </citation>
    <scope>NUCLEOTIDE SEQUENCE [LARGE SCALE GENOMIC DNA]</scope>
    <source>
        <strain evidence="1 2">Bp0003</strain>
    </source>
</reference>
<keyword evidence="2" id="KW-1185">Reference proteome</keyword>
<dbReference type="SUPFAM" id="SSF53254">
    <property type="entry name" value="Phosphoglycerate mutase-like"/>
    <property type="match status" value="1"/>
</dbReference>
<organism evidence="1 2">
    <name type="scientific">Botrytis paeoniae</name>
    <dbReference type="NCBI Taxonomy" id="278948"/>
    <lineage>
        <taxon>Eukaryota</taxon>
        <taxon>Fungi</taxon>
        <taxon>Dikarya</taxon>
        <taxon>Ascomycota</taxon>
        <taxon>Pezizomycotina</taxon>
        <taxon>Leotiomycetes</taxon>
        <taxon>Helotiales</taxon>
        <taxon>Sclerotiniaceae</taxon>
        <taxon>Botrytis</taxon>
    </lineage>
</organism>